<dbReference type="EMBL" id="RXHI01000017">
    <property type="protein sequence ID" value="RUA22403.1"/>
    <property type="molecule type" value="Genomic_DNA"/>
</dbReference>
<gene>
    <name evidence="3" type="primary">lptD</name>
    <name evidence="3" type="ORF">DSL92_05790</name>
</gene>
<name>A0A432JJI1_9GAMM</name>
<evidence type="ECO:0000256" key="1">
    <source>
        <dbReference type="SAM" id="MobiDB-lite"/>
    </source>
</evidence>
<organism evidence="3">
    <name type="scientific">Billgrantia gudaonensis</name>
    <dbReference type="NCBI Taxonomy" id="376427"/>
    <lineage>
        <taxon>Bacteria</taxon>
        <taxon>Pseudomonadati</taxon>
        <taxon>Pseudomonadota</taxon>
        <taxon>Gammaproteobacteria</taxon>
        <taxon>Oceanospirillales</taxon>
        <taxon>Halomonadaceae</taxon>
        <taxon>Billgrantia</taxon>
    </lineage>
</organism>
<dbReference type="InterPro" id="IPR007543">
    <property type="entry name" value="LptD_C"/>
</dbReference>
<comment type="caution">
    <text evidence="3">The sequence shown here is derived from an EMBL/GenBank/DDBJ whole genome shotgun (WGS) entry which is preliminary data.</text>
</comment>
<dbReference type="GO" id="GO:0019867">
    <property type="term" value="C:outer membrane"/>
    <property type="evidence" value="ECO:0007669"/>
    <property type="project" value="InterPro"/>
</dbReference>
<dbReference type="GO" id="GO:0061024">
    <property type="term" value="P:membrane organization"/>
    <property type="evidence" value="ECO:0007669"/>
    <property type="project" value="InterPro"/>
</dbReference>
<accession>A0A432JJI1</accession>
<evidence type="ECO:0000313" key="3">
    <source>
        <dbReference type="EMBL" id="RUA22403.1"/>
    </source>
</evidence>
<dbReference type="Pfam" id="PF04453">
    <property type="entry name" value="LptD"/>
    <property type="match status" value="1"/>
</dbReference>
<proteinExistence type="predicted"/>
<dbReference type="AlphaFoldDB" id="A0A432JJI1"/>
<feature type="region of interest" description="Disordered" evidence="1">
    <location>
        <begin position="1"/>
        <end position="34"/>
    </location>
</feature>
<reference evidence="3" key="1">
    <citation type="submission" date="2018-12" db="EMBL/GenBank/DDBJ databases">
        <authorList>
            <person name="Jadhav K."/>
            <person name="Kushwaha B."/>
            <person name="Jadhav I."/>
        </authorList>
    </citation>
    <scope>NUCLEOTIDE SEQUENCE [LARGE SCALE GENOMIC DNA]</scope>
    <source>
        <strain evidence="3">SBS 10</strain>
    </source>
</reference>
<feature type="domain" description="LptD C-terminal" evidence="2">
    <location>
        <begin position="20"/>
        <end position="129"/>
    </location>
</feature>
<evidence type="ECO:0000259" key="2">
    <source>
        <dbReference type="Pfam" id="PF04453"/>
    </source>
</evidence>
<protein>
    <submittedName>
        <fullName evidence="3">LPS-assembly protein LptD</fullName>
    </submittedName>
</protein>
<sequence length="203" mass="23060">MKRTASPAPIRSAGLKPPKSLGVDSPIPTRDDSGRERWAAGQALYFDDRMIGMDGDPDQLPTNGEDRYRATRERSPLVTRLDWRVTDAWRTRWQWLYDDRLRAHRARLFRRRAYRADAGHVVNLGYRWELQGFDPSVERDDDDFRNFDREEFDLGGVEAVAAGGADRPGDLRQHQRPDAGATGGCAVERLLLWSPAGVARVGR</sequence>